<evidence type="ECO:0000313" key="2">
    <source>
        <dbReference type="Proteomes" id="UP001501508"/>
    </source>
</evidence>
<reference evidence="2" key="1">
    <citation type="journal article" date="2019" name="Int. J. Syst. Evol. Microbiol.">
        <title>The Global Catalogue of Microorganisms (GCM) 10K type strain sequencing project: providing services to taxonomists for standard genome sequencing and annotation.</title>
        <authorList>
            <consortium name="The Broad Institute Genomics Platform"/>
            <consortium name="The Broad Institute Genome Sequencing Center for Infectious Disease"/>
            <person name="Wu L."/>
            <person name="Ma J."/>
        </authorList>
    </citation>
    <scope>NUCLEOTIDE SEQUENCE [LARGE SCALE GENOMIC DNA]</scope>
    <source>
        <strain evidence="2">JCM 31920</strain>
    </source>
</reference>
<accession>A0ABP8LNJ5</accession>
<proteinExistence type="predicted"/>
<dbReference type="RefSeq" id="WP_345026352.1">
    <property type="nucleotide sequence ID" value="NZ_BAABEY010000002.1"/>
</dbReference>
<dbReference type="EMBL" id="BAABEY010000002">
    <property type="protein sequence ID" value="GAA4432275.1"/>
    <property type="molecule type" value="Genomic_DNA"/>
</dbReference>
<gene>
    <name evidence="1" type="ORF">GCM10023091_04090</name>
</gene>
<organism evidence="1 2">
    <name type="scientific">Ravibacter arvi</name>
    <dbReference type="NCBI Taxonomy" id="2051041"/>
    <lineage>
        <taxon>Bacteria</taxon>
        <taxon>Pseudomonadati</taxon>
        <taxon>Bacteroidota</taxon>
        <taxon>Cytophagia</taxon>
        <taxon>Cytophagales</taxon>
        <taxon>Spirosomataceae</taxon>
        <taxon>Ravibacter</taxon>
    </lineage>
</organism>
<dbReference type="Proteomes" id="UP001501508">
    <property type="component" value="Unassembled WGS sequence"/>
</dbReference>
<comment type="caution">
    <text evidence="1">The sequence shown here is derived from an EMBL/GenBank/DDBJ whole genome shotgun (WGS) entry which is preliminary data.</text>
</comment>
<protein>
    <submittedName>
        <fullName evidence="1">Uncharacterized protein</fullName>
    </submittedName>
</protein>
<keyword evidence="2" id="KW-1185">Reference proteome</keyword>
<evidence type="ECO:0000313" key="1">
    <source>
        <dbReference type="EMBL" id="GAA4432275.1"/>
    </source>
</evidence>
<sequence length="307" mass="33099">MKKLFLIPVWVAAVTPGLFGQGVGIGTLTPHTSAMLDVQSTEKGFLLPRMTGAQRQAIASPADGLLVYDTDAQKLFQFQQGTWRFLIDNSFWARSPTRQRVYNASDSIGIGTAAPSERLHVANGNVRVSGGDIKLDLGNIQMNKPDGTLQLQAAGENKGFVQLSGHDLRLGTNASNTDGTVIIRTQGADRVTISEAGLEMTGNGKLMRSNTASNNLLPACYGQVREDGSVIFSTPNASVRRNSEGTYYVTYPGMTIESVALITPRDSNVRVYTGFNPNPGGGVYIEFSNISTKVRQDASFNFLVFNP</sequence>
<name>A0ABP8LNJ5_9BACT</name>